<dbReference type="SUPFAM" id="SSF52172">
    <property type="entry name" value="CheY-like"/>
    <property type="match status" value="1"/>
</dbReference>
<dbReference type="SMART" id="SM00331">
    <property type="entry name" value="PP2C_SIG"/>
    <property type="match status" value="1"/>
</dbReference>
<dbReference type="SMART" id="SM00448">
    <property type="entry name" value="REC"/>
    <property type="match status" value="1"/>
</dbReference>
<reference evidence="4" key="1">
    <citation type="submission" date="2024-07" db="EMBL/GenBank/DDBJ databases">
        <authorList>
            <person name="Kim Y.J."/>
            <person name="Jeong J.Y."/>
        </authorList>
    </citation>
    <scope>NUCLEOTIDE SEQUENCE</scope>
    <source>
        <strain evidence="4">GIHE-MW2</strain>
    </source>
</reference>
<dbReference type="InterPro" id="IPR001932">
    <property type="entry name" value="PPM-type_phosphatase-like_dom"/>
</dbReference>
<dbReference type="AlphaFoldDB" id="A0AAU8JJC4"/>
<dbReference type="InterPro" id="IPR036457">
    <property type="entry name" value="PPM-type-like_dom_sf"/>
</dbReference>
<feature type="domain" description="Response regulatory" evidence="3">
    <location>
        <begin position="3"/>
        <end position="119"/>
    </location>
</feature>
<organism evidence="4">
    <name type="scientific">Planktothricoides raciborskii GIHE-MW2</name>
    <dbReference type="NCBI Taxonomy" id="2792601"/>
    <lineage>
        <taxon>Bacteria</taxon>
        <taxon>Bacillati</taxon>
        <taxon>Cyanobacteriota</taxon>
        <taxon>Cyanophyceae</taxon>
        <taxon>Oscillatoriophycideae</taxon>
        <taxon>Oscillatoriales</taxon>
        <taxon>Oscillatoriaceae</taxon>
        <taxon>Planktothricoides</taxon>
    </lineage>
</organism>
<gene>
    <name evidence="4" type="ORF">ABWT76_001667</name>
</gene>
<dbReference type="InterPro" id="IPR052016">
    <property type="entry name" value="Bact_Sigma-Reg"/>
</dbReference>
<feature type="modified residue" description="4-aspartylphosphate" evidence="2">
    <location>
        <position position="52"/>
    </location>
</feature>
<keyword evidence="2" id="KW-0597">Phosphoprotein</keyword>
<name>A0AAU8JJC4_9CYAN</name>
<dbReference type="Gene3D" id="3.60.40.10">
    <property type="entry name" value="PPM-type phosphatase domain"/>
    <property type="match status" value="1"/>
</dbReference>
<dbReference type="Gene3D" id="3.40.50.2300">
    <property type="match status" value="1"/>
</dbReference>
<dbReference type="GO" id="GO:0016791">
    <property type="term" value="F:phosphatase activity"/>
    <property type="evidence" value="ECO:0007669"/>
    <property type="project" value="TreeGrafter"/>
</dbReference>
<sequence length="386" mass="43532">MTQILVIDDDPTIRVVLTRALQKQGYGVTVAENGKEGVERAEEVRPALIICDWMMPIMDGLEVCRQVKANPDLSTTFFILLTSRGGTEDRVMGLDTGADEFLSKPIRPDELNARVRAGLRIYQLTADLRSSNQMLADSNHRLEAQLAEGAEYVRSQLPPPMKTAAVTINSRFIPSRQLGGDCFDYYWLDDEHLVMYLLDVSGHGLGSTLPSVAMSHLLRTRSLPGVAFSEPARVLTALNEAFQMDMHQDKYFTIWYGVYHLSTRELSYSCAGHPPAILLSGGRNTPLTVEQLKTPGMPVGMFPDIEYMQKSCQVPPLSTLYIYSDGAYEITQRDGNLWTLEEFVQILSHYRETNQTELDHLLDYLRNLNPKRIFDDDLSVLQVMFT</sequence>
<dbReference type="InterPro" id="IPR001789">
    <property type="entry name" value="Sig_transdc_resp-reg_receiver"/>
</dbReference>
<dbReference type="Pfam" id="PF00072">
    <property type="entry name" value="Response_reg"/>
    <property type="match status" value="1"/>
</dbReference>
<accession>A0AAU8JJC4</accession>
<dbReference type="RefSeq" id="WP_054464561.1">
    <property type="nucleotide sequence ID" value="NZ_CP159837.1"/>
</dbReference>
<dbReference type="InterPro" id="IPR011006">
    <property type="entry name" value="CheY-like_superfamily"/>
</dbReference>
<evidence type="ECO:0000256" key="2">
    <source>
        <dbReference type="PROSITE-ProRule" id="PRU00169"/>
    </source>
</evidence>
<proteinExistence type="predicted"/>
<dbReference type="EMBL" id="CP159837">
    <property type="protein sequence ID" value="XCM38793.1"/>
    <property type="molecule type" value="Genomic_DNA"/>
</dbReference>
<dbReference type="SUPFAM" id="SSF81606">
    <property type="entry name" value="PP2C-like"/>
    <property type="match status" value="1"/>
</dbReference>
<dbReference type="Pfam" id="PF07228">
    <property type="entry name" value="SpoIIE"/>
    <property type="match status" value="1"/>
</dbReference>
<dbReference type="PANTHER" id="PTHR43156">
    <property type="entry name" value="STAGE II SPORULATION PROTEIN E-RELATED"/>
    <property type="match status" value="1"/>
</dbReference>
<evidence type="ECO:0000259" key="3">
    <source>
        <dbReference type="PROSITE" id="PS50110"/>
    </source>
</evidence>
<protein>
    <submittedName>
        <fullName evidence="4">SpoIIE family protein phosphatase</fullName>
    </submittedName>
</protein>
<dbReference type="PANTHER" id="PTHR43156:SF2">
    <property type="entry name" value="STAGE II SPORULATION PROTEIN E"/>
    <property type="match status" value="1"/>
</dbReference>
<dbReference type="PROSITE" id="PS50110">
    <property type="entry name" value="RESPONSE_REGULATORY"/>
    <property type="match status" value="1"/>
</dbReference>
<keyword evidence="1" id="KW-0378">Hydrolase</keyword>
<evidence type="ECO:0000256" key="1">
    <source>
        <dbReference type="ARBA" id="ARBA00022801"/>
    </source>
</evidence>
<dbReference type="GO" id="GO:0000160">
    <property type="term" value="P:phosphorelay signal transduction system"/>
    <property type="evidence" value="ECO:0007669"/>
    <property type="project" value="InterPro"/>
</dbReference>
<evidence type="ECO:0000313" key="4">
    <source>
        <dbReference type="EMBL" id="XCM38793.1"/>
    </source>
</evidence>